<feature type="transmembrane region" description="Helical" evidence="1">
    <location>
        <begin position="70"/>
        <end position="92"/>
    </location>
</feature>
<keyword evidence="3" id="KW-1185">Reference proteome</keyword>
<accession>A0ABQ6IEN9</accession>
<keyword evidence="1" id="KW-0812">Transmembrane</keyword>
<keyword evidence="1" id="KW-0472">Membrane</keyword>
<feature type="transmembrane region" description="Helical" evidence="1">
    <location>
        <begin position="24"/>
        <end position="43"/>
    </location>
</feature>
<gene>
    <name evidence="2" type="ORF">GCM10025876_25140</name>
</gene>
<feature type="transmembrane region" description="Helical" evidence="1">
    <location>
        <begin position="138"/>
        <end position="156"/>
    </location>
</feature>
<evidence type="ECO:0000313" key="3">
    <source>
        <dbReference type="Proteomes" id="UP001157125"/>
    </source>
</evidence>
<feature type="transmembrane region" description="Helical" evidence="1">
    <location>
        <begin position="222"/>
        <end position="245"/>
    </location>
</feature>
<dbReference type="InterPro" id="IPR036259">
    <property type="entry name" value="MFS_trans_sf"/>
</dbReference>
<proteinExistence type="predicted"/>
<evidence type="ECO:0008006" key="4">
    <source>
        <dbReference type="Google" id="ProtNLM"/>
    </source>
</evidence>
<evidence type="ECO:0000313" key="2">
    <source>
        <dbReference type="EMBL" id="GMA36310.1"/>
    </source>
</evidence>
<dbReference type="RefSeq" id="WP_284329469.1">
    <property type="nucleotide sequence ID" value="NZ_BSUN01000001.1"/>
</dbReference>
<feature type="transmembrane region" description="Helical" evidence="1">
    <location>
        <begin position="195"/>
        <end position="216"/>
    </location>
</feature>
<dbReference type="Proteomes" id="UP001157125">
    <property type="component" value="Unassembled WGS sequence"/>
</dbReference>
<feature type="transmembrane region" description="Helical" evidence="1">
    <location>
        <begin position="162"/>
        <end position="183"/>
    </location>
</feature>
<dbReference type="EMBL" id="BSUN01000001">
    <property type="protein sequence ID" value="GMA36310.1"/>
    <property type="molecule type" value="Genomic_DNA"/>
</dbReference>
<comment type="caution">
    <text evidence="2">The sequence shown here is derived from an EMBL/GenBank/DDBJ whole genome shotgun (WGS) entry which is preliminary data.</text>
</comment>
<protein>
    <recommendedName>
        <fullName evidence="4">Major Facilitator Superfamily protein</fullName>
    </recommendedName>
</protein>
<dbReference type="Gene3D" id="1.20.1250.20">
    <property type="entry name" value="MFS general substrate transporter like domains"/>
    <property type="match status" value="1"/>
</dbReference>
<keyword evidence="1" id="KW-1133">Transmembrane helix</keyword>
<sequence length="260" mass="26294">MGFATGAAVSGALAQWSGSPVVWPYAAHLAGTLVATVLVIGATETVGPEHRASGAWWRDLHVPAAGHKRFVGVVLPAAPWVFAAAGVAYAVMPAIADKALGDWSTLYATVLTVITLGIGAAVQPFVATLDRRTGGRALPVGLALMTAGMVLAALAARAGDPWLAMGVAATLGAAYGITVVAGLTHVMAIATADDLAGLTGIYYALSYTGFLLPTVLAATLSAAPYALTLTVVAAICALCFATVVIRVRPWTWSPAAKSDG</sequence>
<name>A0ABQ6IEN9_9MICO</name>
<feature type="transmembrane region" description="Helical" evidence="1">
    <location>
        <begin position="104"/>
        <end position="126"/>
    </location>
</feature>
<dbReference type="SUPFAM" id="SSF103473">
    <property type="entry name" value="MFS general substrate transporter"/>
    <property type="match status" value="1"/>
</dbReference>
<reference evidence="3" key="1">
    <citation type="journal article" date="2019" name="Int. J. Syst. Evol. Microbiol.">
        <title>The Global Catalogue of Microorganisms (GCM) 10K type strain sequencing project: providing services to taxonomists for standard genome sequencing and annotation.</title>
        <authorList>
            <consortium name="The Broad Institute Genomics Platform"/>
            <consortium name="The Broad Institute Genome Sequencing Center for Infectious Disease"/>
            <person name="Wu L."/>
            <person name="Ma J."/>
        </authorList>
    </citation>
    <scope>NUCLEOTIDE SEQUENCE [LARGE SCALE GENOMIC DNA]</scope>
    <source>
        <strain evidence="3">NBRC 112299</strain>
    </source>
</reference>
<organism evidence="2 3">
    <name type="scientific">Demequina litorisediminis</name>
    <dbReference type="NCBI Taxonomy" id="1849022"/>
    <lineage>
        <taxon>Bacteria</taxon>
        <taxon>Bacillati</taxon>
        <taxon>Actinomycetota</taxon>
        <taxon>Actinomycetes</taxon>
        <taxon>Micrococcales</taxon>
        <taxon>Demequinaceae</taxon>
        <taxon>Demequina</taxon>
    </lineage>
</organism>
<evidence type="ECO:0000256" key="1">
    <source>
        <dbReference type="SAM" id="Phobius"/>
    </source>
</evidence>